<evidence type="ECO:0000313" key="2">
    <source>
        <dbReference type="Proteomes" id="UP000473574"/>
    </source>
</evidence>
<dbReference type="PANTHER" id="PTHR34050:SF3">
    <property type="entry name" value="DNA REPAIR RAD52-LIKE PROTEIN 2, CHLOROPLASTIC"/>
    <property type="match status" value="1"/>
</dbReference>
<dbReference type="AlphaFoldDB" id="A0A6M0SB24"/>
<comment type="caution">
    <text evidence="1">The sequence shown here is derived from an EMBL/GenBank/DDBJ whole genome shotgun (WGS) entry which is preliminary data.</text>
</comment>
<dbReference type="GO" id="GO:0003677">
    <property type="term" value="F:DNA binding"/>
    <property type="evidence" value="ECO:0007669"/>
    <property type="project" value="InterPro"/>
</dbReference>
<organism evidence="1 2">
    <name type="scientific">Adonisia turfae CCMR0082</name>
    <dbReference type="NCBI Taxonomy" id="2304604"/>
    <lineage>
        <taxon>Bacteria</taxon>
        <taxon>Bacillati</taxon>
        <taxon>Cyanobacteriota</taxon>
        <taxon>Adonisia</taxon>
        <taxon>Adonisia turfae</taxon>
    </lineage>
</organism>
<dbReference type="EMBL" id="QZCE01000002">
    <property type="protein sequence ID" value="NEZ65664.1"/>
    <property type="molecule type" value="Genomic_DNA"/>
</dbReference>
<dbReference type="InterPro" id="IPR037489">
    <property type="entry name" value="RAD52-like"/>
</dbReference>
<dbReference type="PANTHER" id="PTHR34050">
    <property type="entry name" value="DNA REPAIR RAD52-LIKE PROTEIN 2, CHLOROPLASTIC"/>
    <property type="match status" value="1"/>
</dbReference>
<evidence type="ECO:0000313" key="1">
    <source>
        <dbReference type="EMBL" id="NEZ65664.1"/>
    </source>
</evidence>
<sequence length="179" mass="19998">MTNGSNGAQKEAPLLPKDYREWEPQHILSAPSSKMPKQLNIGDWNFKQITAALSRRLEPSLLGTKKKGGAELLFIPWYLACDILDKYAPGWSYDVEVIPMADRVVVKATIEIVARDRTVRRSSTGQETLKQMGNDGVLKLSQDGQPKEHAYGDPITNAEGMALRRAGSKFGLGRYLYYK</sequence>
<dbReference type="GO" id="GO:0000724">
    <property type="term" value="P:double-strand break repair via homologous recombination"/>
    <property type="evidence" value="ECO:0007669"/>
    <property type="project" value="InterPro"/>
</dbReference>
<accession>A0A6M0SB24</accession>
<dbReference type="Proteomes" id="UP000473574">
    <property type="component" value="Unassembled WGS sequence"/>
</dbReference>
<gene>
    <name evidence="1" type="ORF">D0962_23390</name>
</gene>
<proteinExistence type="predicted"/>
<name>A0A6M0SB24_9CYAN</name>
<protein>
    <submittedName>
        <fullName evidence="1">DUF1071 domain-containing protein</fullName>
    </submittedName>
</protein>
<reference evidence="1 2" key="1">
    <citation type="journal article" date="2020" name="Microb. Ecol.">
        <title>Ecogenomics of the Marine Benthic Filamentous Cyanobacterium Adonisia.</title>
        <authorList>
            <person name="Walter J.M."/>
            <person name="Coutinho F.H."/>
            <person name="Leomil L."/>
            <person name="Hargreaves P.I."/>
            <person name="Campeao M.E."/>
            <person name="Vieira V.V."/>
            <person name="Silva B.S."/>
            <person name="Fistarol G.O."/>
            <person name="Salomon P.S."/>
            <person name="Sawabe T."/>
            <person name="Mino S."/>
            <person name="Hosokawa M."/>
            <person name="Miyashita H."/>
            <person name="Maruyama F."/>
            <person name="van Verk M.C."/>
            <person name="Dutilh B.E."/>
            <person name="Thompson C.C."/>
            <person name="Thompson F.L."/>
        </authorList>
    </citation>
    <scope>NUCLEOTIDE SEQUENCE [LARGE SCALE GENOMIC DNA]</scope>
    <source>
        <strain evidence="1 2">CCMR0082</strain>
    </source>
</reference>